<dbReference type="InterPro" id="IPR051448">
    <property type="entry name" value="CdaR-like_regulators"/>
</dbReference>
<dbReference type="InterPro" id="IPR009057">
    <property type="entry name" value="Homeodomain-like_sf"/>
</dbReference>
<gene>
    <name evidence="3" type="ORF">J2Z69_001330</name>
</gene>
<organism evidence="3 4">
    <name type="scientific">Paenibacillus shirakamiensis</name>
    <dbReference type="NCBI Taxonomy" id="1265935"/>
    <lineage>
        <taxon>Bacteria</taxon>
        <taxon>Bacillati</taxon>
        <taxon>Bacillota</taxon>
        <taxon>Bacilli</taxon>
        <taxon>Bacillales</taxon>
        <taxon>Paenibacillaceae</taxon>
        <taxon>Paenibacillus</taxon>
    </lineage>
</organism>
<dbReference type="PANTHER" id="PTHR33744">
    <property type="entry name" value="CARBOHYDRATE DIACID REGULATOR"/>
    <property type="match status" value="1"/>
</dbReference>
<keyword evidence="4" id="KW-1185">Reference proteome</keyword>
<dbReference type="Pfam" id="PF07905">
    <property type="entry name" value="PucR"/>
    <property type="match status" value="1"/>
</dbReference>
<dbReference type="InterPro" id="IPR012914">
    <property type="entry name" value="PucR_dom"/>
</dbReference>
<comment type="caution">
    <text evidence="3">The sequence shown here is derived from an EMBL/GenBank/DDBJ whole genome shotgun (WGS) entry which is preliminary data.</text>
</comment>
<name>A0ABS4JGT1_9BACL</name>
<dbReference type="EMBL" id="JAGGLD010000001">
    <property type="protein sequence ID" value="MBP2000311.1"/>
    <property type="molecule type" value="Genomic_DNA"/>
</dbReference>
<dbReference type="Pfam" id="PF13556">
    <property type="entry name" value="HTH_30"/>
    <property type="match status" value="1"/>
</dbReference>
<feature type="domain" description="Purine catabolism PurC-like" evidence="1">
    <location>
        <begin position="11"/>
        <end position="129"/>
    </location>
</feature>
<protein>
    <submittedName>
        <fullName evidence="3">Purine catabolism regulator</fullName>
    </submittedName>
</protein>
<dbReference type="InterPro" id="IPR025736">
    <property type="entry name" value="PucR_C-HTH_dom"/>
</dbReference>
<evidence type="ECO:0000313" key="3">
    <source>
        <dbReference type="EMBL" id="MBP2000311.1"/>
    </source>
</evidence>
<dbReference type="Proteomes" id="UP001519288">
    <property type="component" value="Unassembled WGS sequence"/>
</dbReference>
<feature type="domain" description="PucR C-terminal helix-turn-helix" evidence="2">
    <location>
        <begin position="493"/>
        <end position="551"/>
    </location>
</feature>
<reference evidence="3 4" key="1">
    <citation type="submission" date="2021-03" db="EMBL/GenBank/DDBJ databases">
        <title>Genomic Encyclopedia of Type Strains, Phase IV (KMG-IV): sequencing the most valuable type-strain genomes for metagenomic binning, comparative biology and taxonomic classification.</title>
        <authorList>
            <person name="Goeker M."/>
        </authorList>
    </citation>
    <scope>NUCLEOTIDE SEQUENCE [LARGE SCALE GENOMIC DNA]</scope>
    <source>
        <strain evidence="3 4">DSM 26806</strain>
    </source>
</reference>
<evidence type="ECO:0000259" key="1">
    <source>
        <dbReference type="Pfam" id="PF07905"/>
    </source>
</evidence>
<evidence type="ECO:0000313" key="4">
    <source>
        <dbReference type="Proteomes" id="UP001519288"/>
    </source>
</evidence>
<dbReference type="PANTHER" id="PTHR33744:SF1">
    <property type="entry name" value="DNA-BINDING TRANSCRIPTIONAL ACTIVATOR ADER"/>
    <property type="match status" value="1"/>
</dbReference>
<accession>A0ABS4JGT1</accession>
<proteinExistence type="predicted"/>
<dbReference type="SUPFAM" id="SSF46689">
    <property type="entry name" value="Homeodomain-like"/>
    <property type="match status" value="1"/>
</dbReference>
<dbReference type="InterPro" id="IPR042070">
    <property type="entry name" value="PucR_C-HTH_sf"/>
</dbReference>
<sequence>MDIQQLTLDKILTRPLFHTAKVAAGADGLQHAVDWVHVLEIVQVAPFVSRNDLILTTGLWMNQLPEQRLSYLQQLIDQQAAGLCLELGTSIDRIPEEILELAEQKHFPVIVFAQPVRFSEITQDLHSLLLEPRKMHTEKLDSFAKKLHQMMRQPSDLSSVMRLLHEYTTDAQILYYSLLEPNRFYPKLAGSPKLKHALQDYPFRDIILQSELELGGVQMQTTLWGTHQILLYPVICFGQTLAYLGVTIHPHHSPKELVPFLEYAADSAAGLIMRTRYREERDMVNHDQIMMDLLHHQLDSEEAARDALDLPQSSNSSQMDLFIPLIIEINQQRSEIEFEHTESILQDLLVLLRTLLKRDRIHHNILLKHNKFHVLMANMGLQDVSSNGLKAAAQRIIQDMKRFVCDHLSDVHIHGGAGNTRYRILDTPTGFKEAGQVIELSKNVPAMASCLFYSDMGAYQLLKAIPSPSILEAFVQEHLGAIYAHEKEHQHRLLETLDMYLQCSGSKHETARRLFIHRQTLYNRMERLQELLGDDFMEQNTRICLELALLASKMLYPIRSS</sequence>
<evidence type="ECO:0000259" key="2">
    <source>
        <dbReference type="Pfam" id="PF13556"/>
    </source>
</evidence>
<dbReference type="Gene3D" id="1.10.10.2840">
    <property type="entry name" value="PucR C-terminal helix-turn-helix domain"/>
    <property type="match status" value="1"/>
</dbReference>
<dbReference type="RefSeq" id="WP_209860226.1">
    <property type="nucleotide sequence ID" value="NZ_JAGGLD010000001.1"/>
</dbReference>